<keyword evidence="5 7" id="KW-0472">Membrane</keyword>
<protein>
    <submittedName>
        <fullName evidence="10">Putative permease</fullName>
    </submittedName>
</protein>
<evidence type="ECO:0000256" key="6">
    <source>
        <dbReference type="ARBA" id="ARBA00038076"/>
    </source>
</evidence>
<feature type="transmembrane region" description="Helical" evidence="7">
    <location>
        <begin position="711"/>
        <end position="733"/>
    </location>
</feature>
<feature type="domain" description="MacB-like periplasmic core" evidence="9">
    <location>
        <begin position="429"/>
        <end position="670"/>
    </location>
</feature>
<feature type="transmembrane region" description="Helical" evidence="7">
    <location>
        <begin position="762"/>
        <end position="781"/>
    </location>
</feature>
<dbReference type="PANTHER" id="PTHR30572">
    <property type="entry name" value="MEMBRANE COMPONENT OF TRANSPORTER-RELATED"/>
    <property type="match status" value="1"/>
</dbReference>
<keyword evidence="3 7" id="KW-0812">Transmembrane</keyword>
<evidence type="ECO:0000313" key="11">
    <source>
        <dbReference type="Proteomes" id="UP000534186"/>
    </source>
</evidence>
<feature type="domain" description="ABC3 transporter permease C-terminal" evidence="8">
    <location>
        <begin position="710"/>
        <end position="820"/>
    </location>
</feature>
<comment type="similarity">
    <text evidence="6">Belongs to the ABC-4 integral membrane protein family.</text>
</comment>
<feature type="domain" description="MacB-like periplasmic core" evidence="9">
    <location>
        <begin position="23"/>
        <end position="244"/>
    </location>
</feature>
<dbReference type="Proteomes" id="UP000534186">
    <property type="component" value="Unassembled WGS sequence"/>
</dbReference>
<feature type="transmembrane region" description="Helical" evidence="7">
    <location>
        <begin position="285"/>
        <end position="306"/>
    </location>
</feature>
<dbReference type="Pfam" id="PF02687">
    <property type="entry name" value="FtsX"/>
    <property type="match status" value="2"/>
</dbReference>
<dbReference type="InterPro" id="IPR003838">
    <property type="entry name" value="ABC3_permease_C"/>
</dbReference>
<dbReference type="Pfam" id="PF12704">
    <property type="entry name" value="MacB_PCD"/>
    <property type="match status" value="2"/>
</dbReference>
<feature type="transmembrane region" description="Helical" evidence="7">
    <location>
        <begin position="429"/>
        <end position="449"/>
    </location>
</feature>
<evidence type="ECO:0000313" key="10">
    <source>
        <dbReference type="EMBL" id="NYF52554.1"/>
    </source>
</evidence>
<dbReference type="InterPro" id="IPR050250">
    <property type="entry name" value="Macrolide_Exporter_MacB"/>
</dbReference>
<dbReference type="NCBIfam" id="TIGR03434">
    <property type="entry name" value="ADOP"/>
    <property type="match status" value="1"/>
</dbReference>
<feature type="domain" description="ABC3 transporter permease C-terminal" evidence="8">
    <location>
        <begin position="287"/>
        <end position="405"/>
    </location>
</feature>
<accession>A0A7Y9NNB6</accession>
<comment type="caution">
    <text evidence="10">The sequence shown here is derived from an EMBL/GenBank/DDBJ whole genome shotgun (WGS) entry which is preliminary data.</text>
</comment>
<keyword evidence="4 7" id="KW-1133">Transmembrane helix</keyword>
<dbReference type="EMBL" id="JACCCV010000002">
    <property type="protein sequence ID" value="NYF52554.1"/>
    <property type="molecule type" value="Genomic_DNA"/>
</dbReference>
<evidence type="ECO:0000259" key="8">
    <source>
        <dbReference type="Pfam" id="PF02687"/>
    </source>
</evidence>
<dbReference type="InterPro" id="IPR025857">
    <property type="entry name" value="MacB_PCD"/>
</dbReference>
<dbReference type="InterPro" id="IPR017800">
    <property type="entry name" value="ADOP"/>
</dbReference>
<organism evidence="10 11">
    <name type="scientific">Tunturiibacter lichenicola</name>
    <dbReference type="NCBI Taxonomy" id="2051959"/>
    <lineage>
        <taxon>Bacteria</taxon>
        <taxon>Pseudomonadati</taxon>
        <taxon>Acidobacteriota</taxon>
        <taxon>Terriglobia</taxon>
        <taxon>Terriglobales</taxon>
        <taxon>Acidobacteriaceae</taxon>
        <taxon>Tunturiibacter</taxon>
    </lineage>
</organism>
<sequence length="830" mass="88900">MRSFFQDLKIAVRHLAKSPGFAATAILMLALAIGATTAIFSLVEGVLLRPLPFPEPNRLVVLSDILKGLDVGGNGEAGVTAPDIRNYSRDTHSFTSLGGYQSTSYELSGAGEPANVNAARMSGGVFPALAVQPLLGRFFTGQEDEQRQQVMVLSYATWQSRFQGDPNILGRKVLLDRKPYLVIGVMPRNFEFPLVPGHLNRSELWVPISFEPQELGTGAASWNFQMVGRLKPGVTATQAVEDANRVAKETMRNYPAFMEGFSITPIVRPLDEETVEEARPLIRTLFLAVTVVLLIACANLAGLLLVRSIRRRREIAVRLALGASSSTLLWQAILESLVLSISGGIIGLLLAAIALRIGIQALPETLPRIDEIGLDWPVVAFALGLAVVTGVLCGLAPAFAAIRTSVNDTLKEGGRTGTSGGGHARLRSALVISEIAVALVLLAASGLLLRSFEKMRQVDLGFQPDHTLVANYSLPRKQYGTQTAVDEFDRKLLSRLRSLPGVKSVGLTTFLPASGNNSSSAFVAEGHILPANAAGLDLGTSIAVDGDYFSAMGISLLHGRLFTSDDDATRQPIVIVNHMLAQQSWPNQNPIGKRFRLGTETMKTPWATVVGEVADVKENSPDLPLKQQYYMPVEQQEEMIGSLASPTDLNGNGGYIALRTSMAPEQMENLLRSTVHSIDPQLPLTQVQSMEHAISDSEAPRRFNTALISSFAAIAVLLAVLGIYSVIAFSVALRVQEMAIRMALGSQRAGIVRLVVTSGARLALLGCAIGLAGALAASRLLRSFLFGVSAFDPLVLTLATLSLLLLALGASLLPARRAASVDLTQALRSE</sequence>
<feature type="transmembrane region" description="Helical" evidence="7">
    <location>
        <begin position="378"/>
        <end position="402"/>
    </location>
</feature>
<evidence type="ECO:0000256" key="4">
    <source>
        <dbReference type="ARBA" id="ARBA00022989"/>
    </source>
</evidence>
<evidence type="ECO:0000256" key="7">
    <source>
        <dbReference type="SAM" id="Phobius"/>
    </source>
</evidence>
<dbReference type="GO" id="GO:0022857">
    <property type="term" value="F:transmembrane transporter activity"/>
    <property type="evidence" value="ECO:0007669"/>
    <property type="project" value="TreeGrafter"/>
</dbReference>
<dbReference type="PANTHER" id="PTHR30572:SF4">
    <property type="entry name" value="ABC TRANSPORTER PERMEASE YTRF"/>
    <property type="match status" value="1"/>
</dbReference>
<gene>
    <name evidence="10" type="ORF">HDF12_002953</name>
</gene>
<dbReference type="GO" id="GO:0005886">
    <property type="term" value="C:plasma membrane"/>
    <property type="evidence" value="ECO:0007669"/>
    <property type="project" value="UniProtKB-SubCell"/>
</dbReference>
<feature type="transmembrane region" description="Helical" evidence="7">
    <location>
        <begin position="793"/>
        <end position="813"/>
    </location>
</feature>
<comment type="subcellular location">
    <subcellularLocation>
        <location evidence="1">Cell membrane</location>
        <topology evidence="1">Multi-pass membrane protein</topology>
    </subcellularLocation>
</comment>
<keyword evidence="2" id="KW-1003">Cell membrane</keyword>
<feature type="transmembrane region" description="Helical" evidence="7">
    <location>
        <begin position="21"/>
        <end position="43"/>
    </location>
</feature>
<name>A0A7Y9NNB6_9BACT</name>
<evidence type="ECO:0000259" key="9">
    <source>
        <dbReference type="Pfam" id="PF12704"/>
    </source>
</evidence>
<proteinExistence type="inferred from homology"/>
<dbReference type="AlphaFoldDB" id="A0A7Y9NNB6"/>
<evidence type="ECO:0000256" key="3">
    <source>
        <dbReference type="ARBA" id="ARBA00022692"/>
    </source>
</evidence>
<evidence type="ECO:0000256" key="2">
    <source>
        <dbReference type="ARBA" id="ARBA00022475"/>
    </source>
</evidence>
<evidence type="ECO:0000256" key="5">
    <source>
        <dbReference type="ARBA" id="ARBA00023136"/>
    </source>
</evidence>
<feature type="transmembrane region" description="Helical" evidence="7">
    <location>
        <begin position="339"/>
        <end position="357"/>
    </location>
</feature>
<evidence type="ECO:0000256" key="1">
    <source>
        <dbReference type="ARBA" id="ARBA00004651"/>
    </source>
</evidence>
<reference evidence="10 11" key="1">
    <citation type="submission" date="2020-07" db="EMBL/GenBank/DDBJ databases">
        <title>Genomic Encyclopedia of Type Strains, Phase IV (KMG-V): Genome sequencing to study the core and pangenomes of soil and plant-associated prokaryotes.</title>
        <authorList>
            <person name="Whitman W."/>
        </authorList>
    </citation>
    <scope>NUCLEOTIDE SEQUENCE [LARGE SCALE GENOMIC DNA]</scope>
    <source>
        <strain evidence="10 11">M8UP30</strain>
    </source>
</reference>